<keyword evidence="8 11" id="KW-0408">Iron</keyword>
<dbReference type="GO" id="GO:0004497">
    <property type="term" value="F:monooxygenase activity"/>
    <property type="evidence" value="ECO:0007669"/>
    <property type="project" value="UniProtKB-KW"/>
</dbReference>
<dbReference type="InterPro" id="IPR001128">
    <property type="entry name" value="Cyt_P450"/>
</dbReference>
<dbReference type="PROSITE" id="PS00086">
    <property type="entry name" value="CYTOCHROME_P450"/>
    <property type="match status" value="1"/>
</dbReference>
<evidence type="ECO:0000256" key="2">
    <source>
        <dbReference type="ARBA" id="ARBA00010617"/>
    </source>
</evidence>
<comment type="cofactor">
    <cofactor evidence="11">
        <name>heme</name>
        <dbReference type="ChEBI" id="CHEBI:30413"/>
    </cofactor>
</comment>
<keyword evidence="7 12" id="KW-0560">Oxidoreductase</keyword>
<evidence type="ECO:0000256" key="12">
    <source>
        <dbReference type="RuleBase" id="RU000461"/>
    </source>
</evidence>
<evidence type="ECO:0000256" key="5">
    <source>
        <dbReference type="ARBA" id="ARBA00022723"/>
    </source>
</evidence>
<comment type="similarity">
    <text evidence="2 12">Belongs to the cytochrome P450 family.</text>
</comment>
<dbReference type="PANTHER" id="PTHR24282:SF211">
    <property type="entry name" value="CYTOCHROME P450-RELATED"/>
    <property type="match status" value="1"/>
</dbReference>
<evidence type="ECO:0000256" key="9">
    <source>
        <dbReference type="ARBA" id="ARBA00023033"/>
    </source>
</evidence>
<dbReference type="InterPro" id="IPR050665">
    <property type="entry name" value="Cytochrome_P450_Monooxygen"/>
</dbReference>
<evidence type="ECO:0000313" key="14">
    <source>
        <dbReference type="EMBL" id="KAI5083145.1"/>
    </source>
</evidence>
<reference evidence="14" key="1">
    <citation type="submission" date="2021-01" db="EMBL/GenBank/DDBJ databases">
        <title>Adiantum capillus-veneris genome.</title>
        <authorList>
            <person name="Fang Y."/>
            <person name="Liao Q."/>
        </authorList>
    </citation>
    <scope>NUCLEOTIDE SEQUENCE</scope>
    <source>
        <strain evidence="14">H3</strain>
        <tissue evidence="14">Leaf</tissue>
    </source>
</reference>
<keyword evidence="13" id="KW-0732">Signal</keyword>
<evidence type="ECO:0000256" key="7">
    <source>
        <dbReference type="ARBA" id="ARBA00023002"/>
    </source>
</evidence>
<evidence type="ECO:0000256" key="10">
    <source>
        <dbReference type="ARBA" id="ARBA00023136"/>
    </source>
</evidence>
<dbReference type="InterPro" id="IPR002401">
    <property type="entry name" value="Cyt_P450_E_grp-I"/>
</dbReference>
<keyword evidence="3 11" id="KW-0349">Heme</keyword>
<dbReference type="OrthoDB" id="1470350at2759"/>
<evidence type="ECO:0000313" key="15">
    <source>
        <dbReference type="Proteomes" id="UP000886520"/>
    </source>
</evidence>
<dbReference type="SUPFAM" id="SSF48264">
    <property type="entry name" value="Cytochrome P450"/>
    <property type="match status" value="1"/>
</dbReference>
<keyword evidence="15" id="KW-1185">Reference proteome</keyword>
<evidence type="ECO:0000256" key="11">
    <source>
        <dbReference type="PIRSR" id="PIRSR602401-1"/>
    </source>
</evidence>
<sequence length="509" mass="57076">MAILAIAALLLLLLLSFLHKTLSLFVWEPLRIQRCLRAQGVSGPSYRLLVGNFPEISAMMKAIRASPLPHVTHNIMPRVLPDYSIWSEKYGKQYLYWLGWKARLAVVDPELCKEVLFNKFGHYAKPNVPVQLQDVLVNGLITLEGEKWTQHRRVVSPAFFLNKLKGMVPTIVDLTSAMLEKWKSESACKEIDAFKEFHALAANIIAHTAFGSSYAEGKQVSLLQYQQQVLMSKLTFSVIIPGIRFVPTAMNRYRWSLMKQVTTILKGIVKQRLSRPSDAYGSDLLGLMLSALKEEGQRNLTMSLQEILDECRTFFFAGHETTSALLTWTVMLLAKYPEWQERAREEVLSLFGGSHPDADSLNHLKTVGMILQESLRLYPPVTGTYRDVTTDVKLGGISVPKGCGIFIPILPLHVDSELWGADALDFNPLRFANGVLNACKQPSAFLPFGTGPRTCVGQNFAMLEAKTVLCMVLQKFRFRLSPGYRHAPTLVLTLQAENGMQILLEPLVA</sequence>
<dbReference type="GO" id="GO:0016020">
    <property type="term" value="C:membrane"/>
    <property type="evidence" value="ECO:0007669"/>
    <property type="project" value="UniProtKB-SubCell"/>
</dbReference>
<keyword evidence="9 12" id="KW-0503">Monooxygenase</keyword>
<dbReference type="GO" id="GO:0016705">
    <property type="term" value="F:oxidoreductase activity, acting on paired donors, with incorporation or reduction of molecular oxygen"/>
    <property type="evidence" value="ECO:0007669"/>
    <property type="project" value="InterPro"/>
</dbReference>
<evidence type="ECO:0000256" key="3">
    <source>
        <dbReference type="ARBA" id="ARBA00022617"/>
    </source>
</evidence>
<dbReference type="AlphaFoldDB" id="A0A9D4VAY2"/>
<evidence type="ECO:0000256" key="13">
    <source>
        <dbReference type="SAM" id="SignalP"/>
    </source>
</evidence>
<keyword evidence="5 11" id="KW-0479">Metal-binding</keyword>
<gene>
    <name evidence="14" type="ORF">GOP47_0002888</name>
</gene>
<proteinExistence type="inferred from homology"/>
<dbReference type="PRINTS" id="PR00463">
    <property type="entry name" value="EP450I"/>
</dbReference>
<evidence type="ECO:0000256" key="4">
    <source>
        <dbReference type="ARBA" id="ARBA00022692"/>
    </source>
</evidence>
<evidence type="ECO:0008006" key="16">
    <source>
        <dbReference type="Google" id="ProtNLM"/>
    </source>
</evidence>
<comment type="caution">
    <text evidence="14">The sequence shown here is derived from an EMBL/GenBank/DDBJ whole genome shotgun (WGS) entry which is preliminary data.</text>
</comment>
<evidence type="ECO:0000256" key="6">
    <source>
        <dbReference type="ARBA" id="ARBA00022989"/>
    </source>
</evidence>
<accession>A0A9D4VAY2</accession>
<feature type="chain" id="PRO_5039038843" description="Cytochrome P450" evidence="13">
    <location>
        <begin position="24"/>
        <end position="509"/>
    </location>
</feature>
<dbReference type="PRINTS" id="PR00385">
    <property type="entry name" value="P450"/>
</dbReference>
<keyword evidence="6" id="KW-1133">Transmembrane helix</keyword>
<keyword evidence="4" id="KW-0812">Transmembrane</keyword>
<evidence type="ECO:0000256" key="8">
    <source>
        <dbReference type="ARBA" id="ARBA00023004"/>
    </source>
</evidence>
<dbReference type="GO" id="GO:0020037">
    <property type="term" value="F:heme binding"/>
    <property type="evidence" value="ECO:0007669"/>
    <property type="project" value="InterPro"/>
</dbReference>
<name>A0A9D4VAY2_ADICA</name>
<dbReference type="Gene3D" id="1.10.630.10">
    <property type="entry name" value="Cytochrome P450"/>
    <property type="match status" value="1"/>
</dbReference>
<dbReference type="InterPro" id="IPR017972">
    <property type="entry name" value="Cyt_P450_CS"/>
</dbReference>
<evidence type="ECO:0000256" key="1">
    <source>
        <dbReference type="ARBA" id="ARBA00004370"/>
    </source>
</evidence>
<feature type="binding site" description="axial binding residue" evidence="11">
    <location>
        <position position="455"/>
    </location>
    <ligand>
        <name>heme</name>
        <dbReference type="ChEBI" id="CHEBI:30413"/>
    </ligand>
    <ligandPart>
        <name>Fe</name>
        <dbReference type="ChEBI" id="CHEBI:18248"/>
    </ligandPart>
</feature>
<dbReference type="Proteomes" id="UP000886520">
    <property type="component" value="Chromosome 3"/>
</dbReference>
<dbReference type="PANTHER" id="PTHR24282">
    <property type="entry name" value="CYTOCHROME P450 FAMILY MEMBER"/>
    <property type="match status" value="1"/>
</dbReference>
<keyword evidence="10" id="KW-0472">Membrane</keyword>
<dbReference type="GO" id="GO:0005506">
    <property type="term" value="F:iron ion binding"/>
    <property type="evidence" value="ECO:0007669"/>
    <property type="project" value="InterPro"/>
</dbReference>
<feature type="signal peptide" evidence="13">
    <location>
        <begin position="1"/>
        <end position="23"/>
    </location>
</feature>
<dbReference type="EMBL" id="JABFUD020000002">
    <property type="protein sequence ID" value="KAI5083145.1"/>
    <property type="molecule type" value="Genomic_DNA"/>
</dbReference>
<dbReference type="Pfam" id="PF00067">
    <property type="entry name" value="p450"/>
    <property type="match status" value="1"/>
</dbReference>
<organism evidence="14 15">
    <name type="scientific">Adiantum capillus-veneris</name>
    <name type="common">Maidenhair fern</name>
    <dbReference type="NCBI Taxonomy" id="13818"/>
    <lineage>
        <taxon>Eukaryota</taxon>
        <taxon>Viridiplantae</taxon>
        <taxon>Streptophyta</taxon>
        <taxon>Embryophyta</taxon>
        <taxon>Tracheophyta</taxon>
        <taxon>Polypodiopsida</taxon>
        <taxon>Polypodiidae</taxon>
        <taxon>Polypodiales</taxon>
        <taxon>Pteridineae</taxon>
        <taxon>Pteridaceae</taxon>
        <taxon>Vittarioideae</taxon>
        <taxon>Adiantum</taxon>
    </lineage>
</organism>
<protein>
    <recommendedName>
        <fullName evidence="16">Cytochrome P450</fullName>
    </recommendedName>
</protein>
<comment type="subcellular location">
    <subcellularLocation>
        <location evidence="1">Membrane</location>
    </subcellularLocation>
</comment>
<dbReference type="InterPro" id="IPR036396">
    <property type="entry name" value="Cyt_P450_sf"/>
</dbReference>